<organism evidence="1 2">
    <name type="scientific">Phenylobacterium koreense</name>
    <dbReference type="NCBI Taxonomy" id="266125"/>
    <lineage>
        <taxon>Bacteria</taxon>
        <taxon>Pseudomonadati</taxon>
        <taxon>Pseudomonadota</taxon>
        <taxon>Alphaproteobacteria</taxon>
        <taxon>Caulobacterales</taxon>
        <taxon>Caulobacteraceae</taxon>
        <taxon>Phenylobacterium</taxon>
    </lineage>
</organism>
<reference evidence="1 2" key="1">
    <citation type="submission" date="2024-06" db="EMBL/GenBank/DDBJ databases">
        <title>Genomic Encyclopedia of Type Strains, Phase IV (KMG-IV): sequencing the most valuable type-strain genomes for metagenomic binning, comparative biology and taxonomic classification.</title>
        <authorList>
            <person name="Goeker M."/>
        </authorList>
    </citation>
    <scope>NUCLEOTIDE SEQUENCE [LARGE SCALE GENOMIC DNA]</scope>
    <source>
        <strain evidence="1 2">DSM 17809</strain>
    </source>
</reference>
<comment type="caution">
    <text evidence="1">The sequence shown here is derived from an EMBL/GenBank/DDBJ whole genome shotgun (WGS) entry which is preliminary data.</text>
</comment>
<evidence type="ECO:0000313" key="2">
    <source>
        <dbReference type="Proteomes" id="UP001549110"/>
    </source>
</evidence>
<proteinExistence type="predicted"/>
<dbReference type="Proteomes" id="UP001549110">
    <property type="component" value="Unassembled WGS sequence"/>
</dbReference>
<dbReference type="RefSeq" id="WP_354297695.1">
    <property type="nucleotide sequence ID" value="NZ_JBEPLU010000001.1"/>
</dbReference>
<name>A0ABV2EJH5_9CAUL</name>
<keyword evidence="2" id="KW-1185">Reference proteome</keyword>
<protein>
    <submittedName>
        <fullName evidence="1">Uncharacterized protein</fullName>
    </submittedName>
</protein>
<accession>A0ABV2EJH5</accession>
<evidence type="ECO:0000313" key="1">
    <source>
        <dbReference type="EMBL" id="MET3527194.1"/>
    </source>
</evidence>
<gene>
    <name evidence="1" type="ORF">ABID41_002289</name>
</gene>
<sequence>MRNLNMAAGSTISLAVTARADAGLHRWSVHLRPVGAAASALPRLAYGSRVGNRDCEQRIEIPAQDVDCWLEVWGSHAAAGGAWVDDRLTVIDDTPNRLEIGFSNPLRSDALPNEVVLSFAVTNPLADGPPHGQGPETI</sequence>
<dbReference type="EMBL" id="JBEPLU010000001">
    <property type="protein sequence ID" value="MET3527194.1"/>
    <property type="molecule type" value="Genomic_DNA"/>
</dbReference>